<proteinExistence type="inferred from homology"/>
<gene>
    <name evidence="3" type="ORF">GCM10023321_45080</name>
</gene>
<dbReference type="Gene3D" id="1.10.630.10">
    <property type="entry name" value="Cytochrome P450"/>
    <property type="match status" value="1"/>
</dbReference>
<dbReference type="InterPro" id="IPR017972">
    <property type="entry name" value="Cyt_P450_CS"/>
</dbReference>
<accession>A0ABP9QGM5</accession>
<evidence type="ECO:0000256" key="1">
    <source>
        <dbReference type="ARBA" id="ARBA00010617"/>
    </source>
</evidence>
<reference evidence="4" key="1">
    <citation type="journal article" date="2019" name="Int. J. Syst. Evol. Microbiol.">
        <title>The Global Catalogue of Microorganisms (GCM) 10K type strain sequencing project: providing services to taxonomists for standard genome sequencing and annotation.</title>
        <authorList>
            <consortium name="The Broad Institute Genomics Platform"/>
            <consortium name="The Broad Institute Genome Sequencing Center for Infectious Disease"/>
            <person name="Wu L."/>
            <person name="Ma J."/>
        </authorList>
    </citation>
    <scope>NUCLEOTIDE SEQUENCE [LARGE SCALE GENOMIC DNA]</scope>
    <source>
        <strain evidence="4">JCM 18303</strain>
    </source>
</reference>
<evidence type="ECO:0000256" key="2">
    <source>
        <dbReference type="RuleBase" id="RU000461"/>
    </source>
</evidence>
<keyword evidence="2" id="KW-0503">Monooxygenase</keyword>
<keyword evidence="4" id="KW-1185">Reference proteome</keyword>
<keyword evidence="2" id="KW-0560">Oxidoreductase</keyword>
<protein>
    <submittedName>
        <fullName evidence="3">Cytochrome P450</fullName>
    </submittedName>
</protein>
<evidence type="ECO:0000313" key="3">
    <source>
        <dbReference type="EMBL" id="GAA5161211.1"/>
    </source>
</evidence>
<organism evidence="3 4">
    <name type="scientific">Pseudonocardia eucalypti</name>
    <dbReference type="NCBI Taxonomy" id="648755"/>
    <lineage>
        <taxon>Bacteria</taxon>
        <taxon>Bacillati</taxon>
        <taxon>Actinomycetota</taxon>
        <taxon>Actinomycetes</taxon>
        <taxon>Pseudonocardiales</taxon>
        <taxon>Pseudonocardiaceae</taxon>
        <taxon>Pseudonocardia</taxon>
    </lineage>
</organism>
<evidence type="ECO:0000313" key="4">
    <source>
        <dbReference type="Proteomes" id="UP001428817"/>
    </source>
</evidence>
<dbReference type="InterPro" id="IPR002397">
    <property type="entry name" value="Cyt_P450_B"/>
</dbReference>
<dbReference type="PROSITE" id="PS00086">
    <property type="entry name" value="CYTOCHROME_P450"/>
    <property type="match status" value="1"/>
</dbReference>
<sequence length="414" mass="45316">MSALDAERFHSLVLANIENPYPVYQRFRESAGLHRVLRPGSGREPEWLVMRYGDASTVLTGRGFGRGAAAAAGSSAPLSASLAGGCPTLGAFVDNWLVFMDPPRHTAVRAVVADCLAQRIQEGLAERARDIVGELVADLADNSRIELVGDYATVVPMLVILEALGVPRTDWTWMCGRTAALQQASTFRPGNRAQRLAAAEDAAHDFDEYFRRILSSRRRAPGNDLISALVAASWSDGEGADDLLVATCVHLLASGNETMRTALSKIVLLLLRHANLLDRLLDQPRLVPAAVDELIRFDSPAQMVTRWAYRDACVGGRDIHRGDKVTVVLGSANRDPASFPDPDVIRLDRRNRRHCGFGMGIHYCLGSALGRMETEIGVGAIVKLLPRLRIDGEQLVYGEDLIFHGPLELWLRRV</sequence>
<dbReference type="PANTHER" id="PTHR46696">
    <property type="entry name" value="P450, PUTATIVE (EUROFUNG)-RELATED"/>
    <property type="match status" value="1"/>
</dbReference>
<dbReference type="InterPro" id="IPR036396">
    <property type="entry name" value="Cyt_P450_sf"/>
</dbReference>
<keyword evidence="2" id="KW-0479">Metal-binding</keyword>
<dbReference type="InterPro" id="IPR001128">
    <property type="entry name" value="Cyt_P450"/>
</dbReference>
<dbReference type="Proteomes" id="UP001428817">
    <property type="component" value="Unassembled WGS sequence"/>
</dbReference>
<comment type="similarity">
    <text evidence="1 2">Belongs to the cytochrome P450 family.</text>
</comment>
<keyword evidence="2" id="KW-0408">Iron</keyword>
<dbReference type="SUPFAM" id="SSF48264">
    <property type="entry name" value="Cytochrome P450"/>
    <property type="match status" value="1"/>
</dbReference>
<dbReference type="EMBL" id="BAABJP010000023">
    <property type="protein sequence ID" value="GAA5161211.1"/>
    <property type="molecule type" value="Genomic_DNA"/>
</dbReference>
<dbReference type="Pfam" id="PF00067">
    <property type="entry name" value="p450"/>
    <property type="match status" value="1"/>
</dbReference>
<name>A0ABP9QGM5_9PSEU</name>
<keyword evidence="2" id="KW-0349">Heme</keyword>
<dbReference type="PANTHER" id="PTHR46696:SF1">
    <property type="entry name" value="CYTOCHROME P450 YJIB-RELATED"/>
    <property type="match status" value="1"/>
</dbReference>
<dbReference type="PRINTS" id="PR00359">
    <property type="entry name" value="BP450"/>
</dbReference>
<comment type="caution">
    <text evidence="3">The sequence shown here is derived from an EMBL/GenBank/DDBJ whole genome shotgun (WGS) entry which is preliminary data.</text>
</comment>